<evidence type="ECO:0000313" key="8">
    <source>
        <dbReference type="Proteomes" id="UP000319829"/>
    </source>
</evidence>
<dbReference type="GO" id="GO:0016832">
    <property type="term" value="F:aldehyde-lyase activity"/>
    <property type="evidence" value="ECO:0007669"/>
    <property type="project" value="TreeGrafter"/>
</dbReference>
<dbReference type="SUPFAM" id="SSF53639">
    <property type="entry name" value="AraD/HMP-PK domain-like"/>
    <property type="match status" value="1"/>
</dbReference>
<keyword evidence="2" id="KW-0456">Lyase</keyword>
<dbReference type="Proteomes" id="UP000317366">
    <property type="component" value="Unassembled WGS sequence"/>
</dbReference>
<dbReference type="EMBL" id="VBOU01000015">
    <property type="protein sequence ID" value="TMQ55737.1"/>
    <property type="molecule type" value="Genomic_DNA"/>
</dbReference>
<comment type="caution">
    <text evidence="6">The sequence shown here is derived from an EMBL/GenBank/DDBJ whole genome shotgun (WGS) entry which is preliminary data.</text>
</comment>
<dbReference type="EMBL" id="VBOX01000105">
    <property type="protein sequence ID" value="TMQ61294.1"/>
    <property type="molecule type" value="Genomic_DNA"/>
</dbReference>
<dbReference type="Proteomes" id="UP000319829">
    <property type="component" value="Unassembled WGS sequence"/>
</dbReference>
<evidence type="ECO:0000256" key="3">
    <source>
        <dbReference type="SAM" id="MobiDB-lite"/>
    </source>
</evidence>
<reference evidence="7 8" key="1">
    <citation type="journal article" date="2019" name="Nat. Microbiol.">
        <title>Mediterranean grassland soil C-N compound turnover is dependent on rainfall and depth, and is mediated by genomically divergent microorganisms.</title>
        <authorList>
            <person name="Diamond S."/>
            <person name="Andeer P.F."/>
            <person name="Li Z."/>
            <person name="Crits-Christoph A."/>
            <person name="Burstein D."/>
            <person name="Anantharaman K."/>
            <person name="Lane K.R."/>
            <person name="Thomas B.C."/>
            <person name="Pan C."/>
            <person name="Northen T.R."/>
            <person name="Banfield J.F."/>
        </authorList>
    </citation>
    <scope>NUCLEOTIDE SEQUENCE [LARGE SCALE GENOMIC DNA]</scope>
    <source>
        <strain evidence="5">WS_4</strain>
        <strain evidence="6">WS_7</strain>
    </source>
</reference>
<evidence type="ECO:0000259" key="4">
    <source>
        <dbReference type="SMART" id="SM01007"/>
    </source>
</evidence>
<evidence type="ECO:0000313" key="5">
    <source>
        <dbReference type="EMBL" id="TMQ55737.1"/>
    </source>
</evidence>
<evidence type="ECO:0000313" key="7">
    <source>
        <dbReference type="Proteomes" id="UP000317366"/>
    </source>
</evidence>
<name>A0A538TCM1_UNCEI</name>
<dbReference type="InterPro" id="IPR036409">
    <property type="entry name" value="Aldolase_II/adducin_N_sf"/>
</dbReference>
<dbReference type="AlphaFoldDB" id="A0A538TCM1"/>
<sequence length="235" mass="24384">MPKSRRGSGGPAGNGGAGEGREPGIGSGVGRAAAHARVQAVRAALAHDLMRAGRVLEHRGMIVASEGNLSARITPDRILITRRGRRKGDLTTRDFVDLSLTEPLDSQARAAASTEHRMHLAAYAARVDIEALVHAHPVGLSAFAVRGEAPNLRALDEARDTIHALAVVPYAPSGTDTLARAVGQALIGTAGVPGCDVLILRNHGALAVGGSVEEALARLEIAEHLAMTLLLAERG</sequence>
<dbReference type="GO" id="GO:0019323">
    <property type="term" value="P:pentose catabolic process"/>
    <property type="evidence" value="ECO:0007669"/>
    <property type="project" value="TreeGrafter"/>
</dbReference>
<dbReference type="PANTHER" id="PTHR22789">
    <property type="entry name" value="FUCULOSE PHOSPHATE ALDOLASE"/>
    <property type="match status" value="1"/>
</dbReference>
<evidence type="ECO:0000313" key="6">
    <source>
        <dbReference type="EMBL" id="TMQ61294.1"/>
    </source>
</evidence>
<feature type="compositionally biased region" description="Gly residues" evidence="3">
    <location>
        <begin position="7"/>
        <end position="29"/>
    </location>
</feature>
<gene>
    <name evidence="5" type="ORF">E6K74_02320</name>
    <name evidence="6" type="ORF">E6K77_10675</name>
</gene>
<dbReference type="PANTHER" id="PTHR22789:SF0">
    <property type="entry name" value="3-OXO-TETRONATE 4-PHOSPHATE DECARBOXYLASE-RELATED"/>
    <property type="match status" value="1"/>
</dbReference>
<protein>
    <submittedName>
        <fullName evidence="6">Class II aldolase/adducin family protein</fullName>
    </submittedName>
</protein>
<feature type="domain" description="Class II aldolase/adducin N-terminal" evidence="4">
    <location>
        <begin position="47"/>
        <end position="230"/>
    </location>
</feature>
<feature type="region of interest" description="Disordered" evidence="3">
    <location>
        <begin position="1"/>
        <end position="31"/>
    </location>
</feature>
<dbReference type="SMART" id="SM01007">
    <property type="entry name" value="Aldolase_II"/>
    <property type="match status" value="1"/>
</dbReference>
<dbReference type="Pfam" id="PF00596">
    <property type="entry name" value="Aldolase_II"/>
    <property type="match status" value="1"/>
</dbReference>
<dbReference type="GO" id="GO:0046872">
    <property type="term" value="F:metal ion binding"/>
    <property type="evidence" value="ECO:0007669"/>
    <property type="project" value="UniProtKB-KW"/>
</dbReference>
<evidence type="ECO:0000256" key="2">
    <source>
        <dbReference type="ARBA" id="ARBA00023239"/>
    </source>
</evidence>
<dbReference type="InterPro" id="IPR001303">
    <property type="entry name" value="Aldolase_II/adducin_N"/>
</dbReference>
<proteinExistence type="predicted"/>
<evidence type="ECO:0000256" key="1">
    <source>
        <dbReference type="ARBA" id="ARBA00022723"/>
    </source>
</evidence>
<dbReference type="GO" id="GO:0005829">
    <property type="term" value="C:cytosol"/>
    <property type="evidence" value="ECO:0007669"/>
    <property type="project" value="TreeGrafter"/>
</dbReference>
<keyword evidence="1" id="KW-0479">Metal-binding</keyword>
<accession>A0A538TCM1</accession>
<organism evidence="6 7">
    <name type="scientific">Eiseniibacteriota bacterium</name>
    <dbReference type="NCBI Taxonomy" id="2212470"/>
    <lineage>
        <taxon>Bacteria</taxon>
        <taxon>Candidatus Eiseniibacteriota</taxon>
    </lineage>
</organism>
<dbReference type="InterPro" id="IPR050197">
    <property type="entry name" value="Aldolase_class_II_sugar_metab"/>
</dbReference>
<dbReference type="Gene3D" id="3.40.225.10">
    <property type="entry name" value="Class II aldolase/adducin N-terminal domain"/>
    <property type="match status" value="1"/>
</dbReference>